<evidence type="ECO:0000313" key="1">
    <source>
        <dbReference type="EMBL" id="RPD91629.1"/>
    </source>
</evidence>
<proteinExistence type="predicted"/>
<comment type="caution">
    <text evidence="1">The sequence shown here is derived from an EMBL/GenBank/DDBJ whole genome shotgun (WGS) entry which is preliminary data.</text>
</comment>
<protein>
    <submittedName>
        <fullName evidence="1">Uncharacterized protein</fullName>
    </submittedName>
</protein>
<gene>
    <name evidence="1" type="ORF">EGM88_14690</name>
</gene>
<accession>A0A3N4NJE5</accession>
<dbReference type="EMBL" id="RPFJ01000064">
    <property type="protein sequence ID" value="RPD91629.1"/>
    <property type="molecule type" value="Genomic_DNA"/>
</dbReference>
<keyword evidence="2" id="KW-1185">Reference proteome</keyword>
<dbReference type="Proteomes" id="UP000270856">
    <property type="component" value="Unassembled WGS sequence"/>
</dbReference>
<dbReference type="AlphaFoldDB" id="A0A3N4NJE5"/>
<sequence length="488" mass="56077">MSNFKLLFSEYFEIEESQMTEYGALNICLSSDLPLFLDPFLLFASEKPEYKVLHKQVVEHLLLLKSYAIESDGKDVDISLFRFPEIKQNWLGLAQYGNGGKGLGIRFAKSAIKAFNGFYKTFGEEKITDETHIEKLTLLNSGVGKDFISDFTTNLIFEYLLEYTQNFALKYLNENQITDFSIRCKFDRATKTWQPRTFKLPYFFREKNGDFILLTPLDILTVDEAIINNGDFYNNFNNVTRSIGNDSLRTAVNDYFRTHLPKRPKKKDKIEAFVRTVEQYPDLVDLYIRLKEDSKKVVSGVALSKIEELRDQLIDSLTPLCNLLNDNSEFYSVKPNSYEEALKRANYLKDVIENNDGYRIFYDGTKPIAKEDTIQRIFRLTWYASPFDVNAEVNNGRGPADYKVSFGSGDSTIVEFKLAKSSSLERNLENQTNIYKSASKSSNDISVVLCYTENDIRKVNRVLKKIGKEGDENIIVIDARRKASASKV</sequence>
<reference evidence="1 2" key="1">
    <citation type="submission" date="2018-11" db="EMBL/GenBank/DDBJ databases">
        <title>Aureibaculum marinum gen. nov., sp. nov., a member of the family Flavobacteriaceae isolated from the Bohai Sea.</title>
        <authorList>
            <person name="Ji X."/>
        </authorList>
    </citation>
    <scope>NUCLEOTIDE SEQUENCE [LARGE SCALE GENOMIC DNA]</scope>
    <source>
        <strain evidence="1 2">BH-SD17</strain>
    </source>
</reference>
<dbReference type="RefSeq" id="WP_123899169.1">
    <property type="nucleotide sequence ID" value="NZ_RPFJ01000064.1"/>
</dbReference>
<organism evidence="1 2">
    <name type="scientific">Aureibaculum marinum</name>
    <dbReference type="NCBI Taxonomy" id="2487930"/>
    <lineage>
        <taxon>Bacteria</taxon>
        <taxon>Pseudomonadati</taxon>
        <taxon>Bacteroidota</taxon>
        <taxon>Flavobacteriia</taxon>
        <taxon>Flavobacteriales</taxon>
        <taxon>Flavobacteriaceae</taxon>
        <taxon>Aureibaculum</taxon>
    </lineage>
</organism>
<name>A0A3N4NJE5_9FLAO</name>
<evidence type="ECO:0000313" key="2">
    <source>
        <dbReference type="Proteomes" id="UP000270856"/>
    </source>
</evidence>
<dbReference type="OrthoDB" id="212459at2"/>